<evidence type="ECO:0000313" key="9">
    <source>
        <dbReference type="RefSeq" id="XP_024947681.1"/>
    </source>
</evidence>
<dbReference type="PROSITE" id="PS51135">
    <property type="entry name" value="CIDE_N"/>
    <property type="match status" value="1"/>
</dbReference>
<dbReference type="Gene3D" id="3.10.20.10">
    <property type="match status" value="1"/>
</dbReference>
<keyword evidence="4" id="KW-1185">Reference proteome</keyword>
<evidence type="ECO:0000313" key="4">
    <source>
        <dbReference type="Proteomes" id="UP000694920"/>
    </source>
</evidence>
<evidence type="ECO:0000313" key="7">
    <source>
        <dbReference type="RefSeq" id="XP_015609708.1"/>
    </source>
</evidence>
<evidence type="ECO:0000256" key="1">
    <source>
        <dbReference type="ARBA" id="ARBA00022703"/>
    </source>
</evidence>
<sequence>MSETAVVIHGSGNPYKIVDYARERRKGITASSLKELTSIARSRLALPQDVDLTIVLEQDGTEVDDEEYFATLERNTSLMVLHGDQKWIAAGGKAASRYIVVDNVDNSQGGSKGSGDVLRRARTPIEPLVSSLHGDPSHISLLGGNDLELLSDMDPDSLADIVPDRMFLEQLKEASGRFLAEKRQAQESMALLQMYASGGEMERA</sequence>
<reference evidence="5 6" key="1">
    <citation type="submission" date="2025-04" db="UniProtKB">
        <authorList>
            <consortium name="RefSeq"/>
        </authorList>
    </citation>
    <scope>IDENTIFICATION</scope>
</reference>
<feature type="domain" description="CIDE-N" evidence="3">
    <location>
        <begin position="11"/>
        <end position="89"/>
    </location>
</feature>
<evidence type="ECO:0000256" key="2">
    <source>
        <dbReference type="PROSITE-ProRule" id="PRU00447"/>
    </source>
</evidence>
<dbReference type="GO" id="GO:0042981">
    <property type="term" value="P:regulation of apoptotic process"/>
    <property type="evidence" value="ECO:0007669"/>
    <property type="project" value="TreeGrafter"/>
</dbReference>
<evidence type="ECO:0000313" key="8">
    <source>
        <dbReference type="RefSeq" id="XP_024947680.1"/>
    </source>
</evidence>
<gene>
    <name evidence="5 6 7 8 9 10" type="primary">LOC107274748</name>
</gene>
<dbReference type="GeneID" id="107274748"/>
<evidence type="ECO:0000313" key="10">
    <source>
        <dbReference type="RefSeq" id="XP_024947682.1"/>
    </source>
</evidence>
<keyword evidence="1 2" id="KW-0053">Apoptosis</keyword>
<accession>A0AAJ7CFL9</accession>
<dbReference type="KEGG" id="ccin:107274748"/>
<evidence type="ECO:0000313" key="5">
    <source>
        <dbReference type="RefSeq" id="XP_015609706.1"/>
    </source>
</evidence>
<name>A0AAJ7CFL9_CEPCN</name>
<dbReference type="RefSeq" id="XP_015609707.1">
    <property type="nucleotide sequence ID" value="XM_015754221.2"/>
</dbReference>
<dbReference type="SMART" id="SM00266">
    <property type="entry name" value="CAD"/>
    <property type="match status" value="1"/>
</dbReference>
<dbReference type="RefSeq" id="XP_024947680.1">
    <property type="nucleotide sequence ID" value="XM_025091912.1"/>
</dbReference>
<dbReference type="CDD" id="cd01615">
    <property type="entry name" value="CIDE_N"/>
    <property type="match status" value="1"/>
</dbReference>
<organism evidence="4 6">
    <name type="scientific">Cephus cinctus</name>
    <name type="common">Wheat stem sawfly</name>
    <dbReference type="NCBI Taxonomy" id="211228"/>
    <lineage>
        <taxon>Eukaryota</taxon>
        <taxon>Metazoa</taxon>
        <taxon>Ecdysozoa</taxon>
        <taxon>Arthropoda</taxon>
        <taxon>Hexapoda</taxon>
        <taxon>Insecta</taxon>
        <taxon>Pterygota</taxon>
        <taxon>Neoptera</taxon>
        <taxon>Endopterygota</taxon>
        <taxon>Hymenoptera</taxon>
        <taxon>Cephoidea</taxon>
        <taxon>Cephidae</taxon>
        <taxon>Cephus</taxon>
    </lineage>
</organism>
<evidence type="ECO:0000313" key="6">
    <source>
        <dbReference type="RefSeq" id="XP_015609707.1"/>
    </source>
</evidence>
<proteinExistence type="predicted"/>
<dbReference type="Proteomes" id="UP000694920">
    <property type="component" value="Unplaced"/>
</dbReference>
<dbReference type="GO" id="GO:0006915">
    <property type="term" value="P:apoptotic process"/>
    <property type="evidence" value="ECO:0007669"/>
    <property type="project" value="UniProtKB-UniRule"/>
</dbReference>
<dbReference type="Pfam" id="PF02017">
    <property type="entry name" value="CIDE-N"/>
    <property type="match status" value="1"/>
</dbReference>
<evidence type="ECO:0000259" key="3">
    <source>
        <dbReference type="PROSITE" id="PS51135"/>
    </source>
</evidence>
<dbReference type="AlphaFoldDB" id="A0AAJ7CFL9"/>
<dbReference type="PANTHER" id="PTHR12306">
    <property type="entry name" value="CELL DEATH ACTIVATOR CIDE"/>
    <property type="match status" value="1"/>
</dbReference>
<dbReference type="PANTHER" id="PTHR12306:SF15">
    <property type="entry name" value="DNAATION FACTOR-RELATED PROTEIN 1, ISOFORM B-RELATED"/>
    <property type="match status" value="1"/>
</dbReference>
<protein>
    <submittedName>
        <fullName evidence="5 6">DNAation factor subunit alpha</fullName>
    </submittedName>
</protein>
<dbReference type="RefSeq" id="XP_015609706.1">
    <property type="nucleotide sequence ID" value="XM_015754220.2"/>
</dbReference>
<dbReference type="RefSeq" id="XP_024947682.1">
    <property type="nucleotide sequence ID" value="XM_025091914.1"/>
</dbReference>
<dbReference type="SUPFAM" id="SSF54277">
    <property type="entry name" value="CAD &amp; PB1 domains"/>
    <property type="match status" value="1"/>
</dbReference>
<dbReference type="InterPro" id="IPR003508">
    <property type="entry name" value="CIDE-N_dom"/>
</dbReference>
<dbReference type="RefSeq" id="XP_024947681.1">
    <property type="nucleotide sequence ID" value="XM_025091913.1"/>
</dbReference>
<dbReference type="RefSeq" id="XP_015609708.1">
    <property type="nucleotide sequence ID" value="XM_015754222.2"/>
</dbReference>